<proteinExistence type="inferred from homology"/>
<feature type="transmembrane region" description="Helical" evidence="7">
    <location>
        <begin position="58"/>
        <end position="79"/>
    </location>
</feature>
<reference evidence="10 12" key="3">
    <citation type="submission" date="2023-03" db="EMBL/GenBank/DDBJ databases">
        <title>Agriculturally important microbes genome sequencing.</title>
        <authorList>
            <person name="Dunlap C."/>
        </authorList>
    </citation>
    <scope>NUCLEOTIDE SEQUENCE [LARGE SCALE GENOMIC DNA]</scope>
    <source>
        <strain evidence="10 12">CBP-3203</strain>
    </source>
</reference>
<evidence type="ECO:0000256" key="7">
    <source>
        <dbReference type="SAM" id="Phobius"/>
    </source>
</evidence>
<gene>
    <name evidence="9" type="ORF">AB447_212785</name>
    <name evidence="10" type="ORF">P8828_19280</name>
</gene>
<dbReference type="EMBL" id="JARRTL010000025">
    <property type="protein sequence ID" value="MEC0486905.1"/>
    <property type="molecule type" value="Genomic_DNA"/>
</dbReference>
<reference evidence="9" key="2">
    <citation type="submission" date="2015-10" db="EMBL/GenBank/DDBJ databases">
        <authorList>
            <person name="Gilbert D.G."/>
        </authorList>
    </citation>
    <scope>NUCLEOTIDE SEQUENCE</scope>
    <source>
        <strain evidence="9">GO-13</strain>
    </source>
</reference>
<evidence type="ECO:0000313" key="11">
    <source>
        <dbReference type="Proteomes" id="UP000036168"/>
    </source>
</evidence>
<dbReference type="Proteomes" id="UP000036168">
    <property type="component" value="Unassembled WGS sequence"/>
</dbReference>
<evidence type="ECO:0000256" key="3">
    <source>
        <dbReference type="ARBA" id="ARBA00022475"/>
    </source>
</evidence>
<dbReference type="PANTHER" id="PTHR34582">
    <property type="entry name" value="UPF0702 TRANSMEMBRANE PROTEIN YCAP"/>
    <property type="match status" value="1"/>
</dbReference>
<comment type="caution">
    <text evidence="9">The sequence shown here is derived from an EMBL/GenBank/DDBJ whole genome shotgun (WGS) entry which is preliminary data.</text>
</comment>
<dbReference type="AlphaFoldDB" id="A0A0J6HMV2"/>
<accession>A0A0J6EQP2</accession>
<name>A0A0J6HMV2_9BACI</name>
<keyword evidence="12" id="KW-1185">Reference proteome</keyword>
<dbReference type="PANTHER" id="PTHR34582:SF6">
    <property type="entry name" value="UPF0702 TRANSMEMBRANE PROTEIN YCAP"/>
    <property type="match status" value="1"/>
</dbReference>
<evidence type="ECO:0000256" key="6">
    <source>
        <dbReference type="ARBA" id="ARBA00023136"/>
    </source>
</evidence>
<dbReference type="RefSeq" id="WP_048353544.1">
    <property type="nucleotide sequence ID" value="NZ_CP023481.1"/>
</dbReference>
<feature type="transmembrane region" description="Helical" evidence="7">
    <location>
        <begin position="6"/>
        <end position="26"/>
    </location>
</feature>
<dbReference type="Pfam" id="PF04239">
    <property type="entry name" value="DUF421"/>
    <property type="match status" value="1"/>
</dbReference>
<evidence type="ECO:0000256" key="2">
    <source>
        <dbReference type="ARBA" id="ARBA00006448"/>
    </source>
</evidence>
<evidence type="ECO:0000313" key="9">
    <source>
        <dbReference type="EMBL" id="KRT95360.1"/>
    </source>
</evidence>
<dbReference type="GO" id="GO:0005886">
    <property type="term" value="C:plasma membrane"/>
    <property type="evidence" value="ECO:0007669"/>
    <property type="project" value="UniProtKB-SubCell"/>
</dbReference>
<feature type="domain" description="YetF C-terminal" evidence="8">
    <location>
        <begin position="82"/>
        <end position="201"/>
    </location>
</feature>
<dbReference type="STRING" id="1664069.BGLY_3220"/>
<comment type="similarity">
    <text evidence="2">Belongs to the UPF0702 family.</text>
</comment>
<comment type="subcellular location">
    <subcellularLocation>
        <location evidence="1">Cell membrane</location>
        <topology evidence="1">Multi-pass membrane protein</topology>
    </subcellularLocation>
</comment>
<evidence type="ECO:0000256" key="1">
    <source>
        <dbReference type="ARBA" id="ARBA00004651"/>
    </source>
</evidence>
<evidence type="ECO:0000256" key="5">
    <source>
        <dbReference type="ARBA" id="ARBA00022989"/>
    </source>
</evidence>
<keyword evidence="3" id="KW-1003">Cell membrane</keyword>
<dbReference type="PATRIC" id="fig|1664069.3.peg.2536"/>
<evidence type="ECO:0000256" key="4">
    <source>
        <dbReference type="ARBA" id="ARBA00022692"/>
    </source>
</evidence>
<protein>
    <submittedName>
        <fullName evidence="10">DUF421 domain-containing protein</fullName>
    </submittedName>
</protein>
<accession>A0A0J6HMV2</accession>
<dbReference type="OrthoDB" id="1682423at2"/>
<dbReference type="InterPro" id="IPR023090">
    <property type="entry name" value="UPF0702_alpha/beta_dom_sf"/>
</dbReference>
<dbReference type="EMBL" id="LECW02000004">
    <property type="protein sequence ID" value="KRT95360.1"/>
    <property type="molecule type" value="Genomic_DNA"/>
</dbReference>
<keyword evidence="4 7" id="KW-0812">Transmembrane</keyword>
<dbReference type="Proteomes" id="UP001341297">
    <property type="component" value="Unassembled WGS sequence"/>
</dbReference>
<keyword evidence="6 7" id="KW-0472">Membrane</keyword>
<dbReference type="InterPro" id="IPR007353">
    <property type="entry name" value="DUF421"/>
</dbReference>
<organism evidence="9 11">
    <name type="scientific">Bacillus glycinifermentans</name>
    <dbReference type="NCBI Taxonomy" id="1664069"/>
    <lineage>
        <taxon>Bacteria</taxon>
        <taxon>Bacillati</taxon>
        <taxon>Bacillota</taxon>
        <taxon>Bacilli</taxon>
        <taxon>Bacillales</taxon>
        <taxon>Bacillaceae</taxon>
        <taxon>Bacillus</taxon>
    </lineage>
</organism>
<evidence type="ECO:0000313" key="12">
    <source>
        <dbReference type="Proteomes" id="UP001341297"/>
    </source>
</evidence>
<evidence type="ECO:0000259" key="8">
    <source>
        <dbReference type="Pfam" id="PF04239"/>
    </source>
</evidence>
<feature type="transmembrane region" description="Helical" evidence="7">
    <location>
        <begin position="33"/>
        <end position="52"/>
    </location>
</feature>
<evidence type="ECO:0000313" key="10">
    <source>
        <dbReference type="EMBL" id="MEC0486905.1"/>
    </source>
</evidence>
<sequence>MEEVLTLVFRTIFLYVLILVLFRLMGKREIGELSILDLVVFIMMAEIAVLAIEKIDDNIFHTIVPILVLTLIQVFFAYLSLKSQKIRHLLDGKPTIIIDRGKIDERAMRSQRYNFDDLLTQLREKNIERIADVSYAILEPTGELSVFTKDRTDSRIELPLIVDGIIQHEHLEQIGKDRKWLERMLEKKGYLSLSGISFCTYHNGSFFIDLKDEHKP</sequence>
<keyword evidence="5 7" id="KW-1133">Transmembrane helix</keyword>
<dbReference type="Gene3D" id="3.30.240.20">
    <property type="entry name" value="bsu07140 like domains"/>
    <property type="match status" value="2"/>
</dbReference>
<reference evidence="9 11" key="1">
    <citation type="journal article" date="2015" name="Int. J. Syst. Evol. Microbiol.">
        <title>Bacillus glycinifermentans sp. nov., isolated from fermented soybean paste.</title>
        <authorList>
            <person name="Kim S.J."/>
            <person name="Dunlap C.A."/>
            <person name="Kwon S.W."/>
            <person name="Rooney A.P."/>
        </authorList>
    </citation>
    <scope>NUCLEOTIDE SEQUENCE [LARGE SCALE GENOMIC DNA]</scope>
    <source>
        <strain evidence="9 11">GO-13</strain>
    </source>
</reference>